<accession>A0A6A4JLL1</accession>
<dbReference type="GO" id="GO:0004252">
    <property type="term" value="F:serine-type endopeptidase activity"/>
    <property type="evidence" value="ECO:0007669"/>
    <property type="project" value="InterPro"/>
</dbReference>
<dbReference type="GO" id="GO:0006508">
    <property type="term" value="P:proteolysis"/>
    <property type="evidence" value="ECO:0007669"/>
    <property type="project" value="InterPro"/>
</dbReference>
<organism evidence="1 2">
    <name type="scientific">Apolygus lucorum</name>
    <name type="common">Small green plant bug</name>
    <name type="synonym">Lygocoris lucorum</name>
    <dbReference type="NCBI Taxonomy" id="248454"/>
    <lineage>
        <taxon>Eukaryota</taxon>
        <taxon>Metazoa</taxon>
        <taxon>Ecdysozoa</taxon>
        <taxon>Arthropoda</taxon>
        <taxon>Hexapoda</taxon>
        <taxon>Insecta</taxon>
        <taxon>Pterygota</taxon>
        <taxon>Neoptera</taxon>
        <taxon>Paraneoptera</taxon>
        <taxon>Hemiptera</taxon>
        <taxon>Heteroptera</taxon>
        <taxon>Panheteroptera</taxon>
        <taxon>Cimicomorpha</taxon>
        <taxon>Miridae</taxon>
        <taxon>Mirini</taxon>
        <taxon>Apolygus</taxon>
    </lineage>
</organism>
<dbReference type="InterPro" id="IPR043504">
    <property type="entry name" value="Peptidase_S1_PA_chymotrypsin"/>
</dbReference>
<comment type="caution">
    <text evidence="1">The sequence shown here is derived from an EMBL/GenBank/DDBJ whole genome shotgun (WGS) entry which is preliminary data.</text>
</comment>
<evidence type="ECO:0000313" key="2">
    <source>
        <dbReference type="Proteomes" id="UP000466442"/>
    </source>
</evidence>
<dbReference type="InterPro" id="IPR009003">
    <property type="entry name" value="Peptidase_S1_PA"/>
</dbReference>
<dbReference type="Proteomes" id="UP000466442">
    <property type="component" value="Unassembled WGS sequence"/>
</dbReference>
<dbReference type="SUPFAM" id="SSF50494">
    <property type="entry name" value="Trypsin-like serine proteases"/>
    <property type="match status" value="1"/>
</dbReference>
<sequence length="394" mass="44200">MILQSLLSIAVLLSWTILADQVTHGGRHKRILNGRETRDRSGGYAVSRYVVWMTHTAVCSNLFPSWDSLAKTVTRCDVDVKQLRCGGALLTHKIVQTACHCLADKGSPRAKGELSPYKRIIVEERRFYIFAGWTKVEDMAIGYGATGYIINERCANLNFRQLPGGEPFPIMHDYGLMVLRSPVDPFPYFIKDATNRAPYYKIAQLEIMWKRILSKELTCLFVGYGLGTKGSSELGHGWGVMRNYLKCIRLVDVPLKTKVFNYTDDATWYCSTPLPSHSDRVVRGDSGSPVTCDNEYVGLVSQTVSENSGKVDLTSPLVFSIFENSEEYRSSLIVEETFAPVILVPKSRAPFTRPPNTEVDDFSLRSTSHTSNPARGLICIVIITTSIPWFSRYV</sequence>
<dbReference type="PROSITE" id="PS50240">
    <property type="entry name" value="TRYPSIN_DOM"/>
    <property type="match status" value="1"/>
</dbReference>
<dbReference type="EMBL" id="WIXP02000011">
    <property type="protein sequence ID" value="KAF6203256.1"/>
    <property type="molecule type" value="Genomic_DNA"/>
</dbReference>
<dbReference type="InterPro" id="IPR001254">
    <property type="entry name" value="Trypsin_dom"/>
</dbReference>
<name>A0A6A4JLL1_APOLU</name>
<reference evidence="1" key="1">
    <citation type="journal article" date="2021" name="Mol. Ecol. Resour.">
        <title>Apolygus lucorum genome provides insights into omnivorousness and mesophyll feeding.</title>
        <authorList>
            <person name="Liu Y."/>
            <person name="Liu H."/>
            <person name="Wang H."/>
            <person name="Huang T."/>
            <person name="Liu B."/>
            <person name="Yang B."/>
            <person name="Yin L."/>
            <person name="Li B."/>
            <person name="Zhang Y."/>
            <person name="Zhang S."/>
            <person name="Jiang F."/>
            <person name="Zhang X."/>
            <person name="Ren Y."/>
            <person name="Wang B."/>
            <person name="Wang S."/>
            <person name="Lu Y."/>
            <person name="Wu K."/>
            <person name="Fan W."/>
            <person name="Wang G."/>
        </authorList>
    </citation>
    <scope>NUCLEOTIDE SEQUENCE</scope>
    <source>
        <strain evidence="1">12Hb</strain>
    </source>
</reference>
<dbReference type="AlphaFoldDB" id="A0A6A4JLL1"/>
<protein>
    <submittedName>
        <fullName evidence="1">Uncharacterized protein</fullName>
    </submittedName>
</protein>
<dbReference type="Gene3D" id="2.40.10.10">
    <property type="entry name" value="Trypsin-like serine proteases"/>
    <property type="match status" value="1"/>
</dbReference>
<proteinExistence type="predicted"/>
<evidence type="ECO:0000313" key="1">
    <source>
        <dbReference type="EMBL" id="KAF6203256.1"/>
    </source>
</evidence>
<keyword evidence="2" id="KW-1185">Reference proteome</keyword>
<gene>
    <name evidence="1" type="ORF">GE061_003674</name>
</gene>